<reference evidence="1 2" key="2">
    <citation type="journal article" date="2022" name="Mol. Ecol. Resour.">
        <title>The genomes of chicory, endive, great burdock and yacon provide insights into Asteraceae paleo-polyploidization history and plant inulin production.</title>
        <authorList>
            <person name="Fan W."/>
            <person name="Wang S."/>
            <person name="Wang H."/>
            <person name="Wang A."/>
            <person name="Jiang F."/>
            <person name="Liu H."/>
            <person name="Zhao H."/>
            <person name="Xu D."/>
            <person name="Zhang Y."/>
        </authorList>
    </citation>
    <scope>NUCLEOTIDE SEQUENCE [LARGE SCALE GENOMIC DNA]</scope>
    <source>
        <strain evidence="2">cv. Punajuju</strain>
        <tissue evidence="1">Leaves</tissue>
    </source>
</reference>
<gene>
    <name evidence="1" type="ORF">L2E82_38874</name>
</gene>
<evidence type="ECO:0000313" key="1">
    <source>
        <dbReference type="EMBL" id="KAI3709115.1"/>
    </source>
</evidence>
<proteinExistence type="predicted"/>
<dbReference type="EMBL" id="CM042015">
    <property type="protein sequence ID" value="KAI3709115.1"/>
    <property type="molecule type" value="Genomic_DNA"/>
</dbReference>
<dbReference type="Proteomes" id="UP001055811">
    <property type="component" value="Linkage Group LG07"/>
</dbReference>
<evidence type="ECO:0000313" key="2">
    <source>
        <dbReference type="Proteomes" id="UP001055811"/>
    </source>
</evidence>
<protein>
    <submittedName>
        <fullName evidence="1">Uncharacterized protein</fullName>
    </submittedName>
</protein>
<keyword evidence="2" id="KW-1185">Reference proteome</keyword>
<reference evidence="2" key="1">
    <citation type="journal article" date="2022" name="Mol. Ecol. Resour.">
        <title>The genomes of chicory, endive, great burdock and yacon provide insights into Asteraceae palaeo-polyploidization history and plant inulin production.</title>
        <authorList>
            <person name="Fan W."/>
            <person name="Wang S."/>
            <person name="Wang H."/>
            <person name="Wang A."/>
            <person name="Jiang F."/>
            <person name="Liu H."/>
            <person name="Zhao H."/>
            <person name="Xu D."/>
            <person name="Zhang Y."/>
        </authorList>
    </citation>
    <scope>NUCLEOTIDE SEQUENCE [LARGE SCALE GENOMIC DNA]</scope>
    <source>
        <strain evidence="2">cv. Punajuju</strain>
    </source>
</reference>
<sequence length="266" mass="30601">MMTFANEMIVPTTFSPNPNIPGHHKRLRRIFKGAVGALDGTLVHAVIPPDEQHLYRGRGKGDCYQNVLAVCDFNMIFTFVVAGWEGVAHDSRILSEALADPDTPFPVPPPDKYYLCDAAYTHIRGFMAPYRNVRYWIGDFHRRRALNNKEKFNHSHAKLRNVIERAFGVLKSRFPILKRMPPFPFITQRNMTIACFALHNFIRKEGFSDEFFSQYDQVDAPIQSDDDEGEDDEDDVQPHGSAADREYMVNLRDQIADHLMQNMRVV</sequence>
<name>A0ACB9AGN0_CICIN</name>
<comment type="caution">
    <text evidence="1">The sequence shown here is derived from an EMBL/GenBank/DDBJ whole genome shotgun (WGS) entry which is preliminary data.</text>
</comment>
<accession>A0ACB9AGN0</accession>
<organism evidence="1 2">
    <name type="scientific">Cichorium intybus</name>
    <name type="common">Chicory</name>
    <dbReference type="NCBI Taxonomy" id="13427"/>
    <lineage>
        <taxon>Eukaryota</taxon>
        <taxon>Viridiplantae</taxon>
        <taxon>Streptophyta</taxon>
        <taxon>Embryophyta</taxon>
        <taxon>Tracheophyta</taxon>
        <taxon>Spermatophyta</taxon>
        <taxon>Magnoliopsida</taxon>
        <taxon>eudicotyledons</taxon>
        <taxon>Gunneridae</taxon>
        <taxon>Pentapetalae</taxon>
        <taxon>asterids</taxon>
        <taxon>campanulids</taxon>
        <taxon>Asterales</taxon>
        <taxon>Asteraceae</taxon>
        <taxon>Cichorioideae</taxon>
        <taxon>Cichorieae</taxon>
        <taxon>Cichoriinae</taxon>
        <taxon>Cichorium</taxon>
    </lineage>
</organism>